<dbReference type="PROSITE" id="PS00662">
    <property type="entry name" value="T2SP_E"/>
    <property type="match status" value="1"/>
</dbReference>
<name>A0ABW4ZSN1_9BACL</name>
<evidence type="ECO:0000256" key="2">
    <source>
        <dbReference type="ARBA" id="ARBA00022741"/>
    </source>
</evidence>
<keyword evidence="3" id="KW-0067">ATP-binding</keyword>
<dbReference type="EMBL" id="JBHUIO010000002">
    <property type="protein sequence ID" value="MFD2168972.1"/>
    <property type="molecule type" value="Genomic_DNA"/>
</dbReference>
<dbReference type="Pfam" id="PF00437">
    <property type="entry name" value="T2SSE"/>
    <property type="match status" value="1"/>
</dbReference>
<protein>
    <submittedName>
        <fullName evidence="5">GspE/PulE family protein</fullName>
    </submittedName>
</protein>
<evidence type="ECO:0000313" key="5">
    <source>
        <dbReference type="EMBL" id="MFD2168972.1"/>
    </source>
</evidence>
<dbReference type="Gene3D" id="3.40.50.300">
    <property type="entry name" value="P-loop containing nucleotide triphosphate hydrolases"/>
    <property type="match status" value="1"/>
</dbReference>
<keyword evidence="2" id="KW-0547">Nucleotide-binding</keyword>
<organism evidence="5 6">
    <name type="scientific">Tumebacillus lipolyticus</name>
    <dbReference type="NCBI Taxonomy" id="1280370"/>
    <lineage>
        <taxon>Bacteria</taxon>
        <taxon>Bacillati</taxon>
        <taxon>Bacillota</taxon>
        <taxon>Bacilli</taxon>
        <taxon>Bacillales</taxon>
        <taxon>Alicyclobacillaceae</taxon>
        <taxon>Tumebacillus</taxon>
    </lineage>
</organism>
<gene>
    <name evidence="5" type="ORF">ACFSOY_02930</name>
</gene>
<evidence type="ECO:0000256" key="3">
    <source>
        <dbReference type="ARBA" id="ARBA00022840"/>
    </source>
</evidence>
<dbReference type="InterPro" id="IPR027417">
    <property type="entry name" value="P-loop_NTPase"/>
</dbReference>
<keyword evidence="6" id="KW-1185">Reference proteome</keyword>
<dbReference type="PANTHER" id="PTHR30258">
    <property type="entry name" value="TYPE II SECRETION SYSTEM PROTEIN GSPE-RELATED"/>
    <property type="match status" value="1"/>
</dbReference>
<accession>A0ABW4ZSN1</accession>
<dbReference type="CDD" id="cd01129">
    <property type="entry name" value="PulE-GspE-like"/>
    <property type="match status" value="1"/>
</dbReference>
<dbReference type="PANTHER" id="PTHR30258:SF2">
    <property type="entry name" value="COMG OPERON PROTEIN 1"/>
    <property type="match status" value="1"/>
</dbReference>
<evidence type="ECO:0000259" key="4">
    <source>
        <dbReference type="PROSITE" id="PS00662"/>
    </source>
</evidence>
<comment type="caution">
    <text evidence="5">The sequence shown here is derived from an EMBL/GenBank/DDBJ whole genome shotgun (WGS) entry which is preliminary data.</text>
</comment>
<evidence type="ECO:0000313" key="6">
    <source>
        <dbReference type="Proteomes" id="UP001597343"/>
    </source>
</evidence>
<proteinExistence type="inferred from homology"/>
<evidence type="ECO:0000256" key="1">
    <source>
        <dbReference type="ARBA" id="ARBA00006611"/>
    </source>
</evidence>
<feature type="domain" description="Bacterial type II secretion system protein E" evidence="4">
    <location>
        <begin position="208"/>
        <end position="222"/>
    </location>
</feature>
<dbReference type="Gene3D" id="3.30.450.90">
    <property type="match status" value="1"/>
</dbReference>
<dbReference type="InterPro" id="IPR001482">
    <property type="entry name" value="T2SS/T4SS_dom"/>
</dbReference>
<comment type="similarity">
    <text evidence="1">Belongs to the GSP E family.</text>
</comment>
<dbReference type="Proteomes" id="UP001597343">
    <property type="component" value="Unassembled WGS sequence"/>
</dbReference>
<reference evidence="6" key="1">
    <citation type="journal article" date="2019" name="Int. J. Syst. Evol. Microbiol.">
        <title>The Global Catalogue of Microorganisms (GCM) 10K type strain sequencing project: providing services to taxonomists for standard genome sequencing and annotation.</title>
        <authorList>
            <consortium name="The Broad Institute Genomics Platform"/>
            <consortium name="The Broad Institute Genome Sequencing Center for Infectious Disease"/>
            <person name="Wu L."/>
            <person name="Ma J."/>
        </authorList>
    </citation>
    <scope>NUCLEOTIDE SEQUENCE [LARGE SCALE GENOMIC DNA]</scope>
    <source>
        <strain evidence="6">CGMCC 1.13574</strain>
    </source>
</reference>
<sequence>MSHDEGVTADVLDLMLAQAYREGASDVHIEPWHDEGCRVRVRMNGRLEMWDAPDVTLKQTVSKLKLRARMDIAERRLPQDGSFQVQLPEGEVFDVRVSSLPTVHGEKVALRLLQNRARHALDELGFDPGQRRLFNSWIEARHGMVLVTGPTGSGKTTTLYAAMLQRREAGLNLSTLENPVEVKLPGINQVEIQPKTGLSFDLALRSVLRQDPDVLMIGEIRDEESAGVAARAALTGHLVLTSLHSESAVGALLRLIDLGVPPQVLATGLRGVVGQRLVETSEGKRAVFECVPMTDGIRQALYQKADVRELSRQARKESIRLLPDVLSDWLERGAVDEQTVDRIICERGMI</sequence>
<dbReference type="RefSeq" id="WP_386044025.1">
    <property type="nucleotide sequence ID" value="NZ_JBHUIO010000002.1"/>
</dbReference>
<dbReference type="SUPFAM" id="SSF52540">
    <property type="entry name" value="P-loop containing nucleoside triphosphate hydrolases"/>
    <property type="match status" value="1"/>
</dbReference>